<dbReference type="SUPFAM" id="SSF57667">
    <property type="entry name" value="beta-beta-alpha zinc fingers"/>
    <property type="match status" value="1"/>
</dbReference>
<evidence type="ECO:0000256" key="5">
    <source>
        <dbReference type="ARBA" id="ARBA00023054"/>
    </source>
</evidence>
<dbReference type="Proteomes" id="UP000308197">
    <property type="component" value="Unassembled WGS sequence"/>
</dbReference>
<sequence length="298" mass="32440">MADVRALLKAKRQEVRITHPLASYTSSGQLRCVACGTTVKHATAWEGHIGSKIHRTNAARLREERAREAQRAAEEQESLKRKAMEVDEDEEEGDEDTPMGDAKRRRTESEEPRTGPTAPTAASTSRAAAASAGRGGLPADFFSDPSMAPPPAEDDEDEDGADGAPAPAPANGTPDVLDLEWQRFQQSVINAPDYHETYERATVAAEAVLSEEVPQGFPSAAGAEDGGEGGKEEQLDEEAKRRRKELDERELIMDRLLEEEQAQEEADARVSVLKSKLEALKRNREAARAAKGKQTAKS</sequence>
<dbReference type="GO" id="GO:0044773">
    <property type="term" value="P:mitotic DNA damage checkpoint signaling"/>
    <property type="evidence" value="ECO:0007669"/>
    <property type="project" value="TreeGrafter"/>
</dbReference>
<feature type="region of interest" description="Disordered" evidence="8">
    <location>
        <begin position="210"/>
        <end position="246"/>
    </location>
</feature>
<feature type="compositionally biased region" description="Low complexity" evidence="8">
    <location>
        <begin position="162"/>
        <end position="175"/>
    </location>
</feature>
<reference evidence="9 10" key="1">
    <citation type="journal article" date="2019" name="Nat. Ecol. Evol.">
        <title>Megaphylogeny resolves global patterns of mushroom evolution.</title>
        <authorList>
            <person name="Varga T."/>
            <person name="Krizsan K."/>
            <person name="Foldi C."/>
            <person name="Dima B."/>
            <person name="Sanchez-Garcia M."/>
            <person name="Sanchez-Ramirez S."/>
            <person name="Szollosi G.J."/>
            <person name="Szarkandi J.G."/>
            <person name="Papp V."/>
            <person name="Albert L."/>
            <person name="Andreopoulos W."/>
            <person name="Angelini C."/>
            <person name="Antonin V."/>
            <person name="Barry K.W."/>
            <person name="Bougher N.L."/>
            <person name="Buchanan P."/>
            <person name="Buyck B."/>
            <person name="Bense V."/>
            <person name="Catcheside P."/>
            <person name="Chovatia M."/>
            <person name="Cooper J."/>
            <person name="Damon W."/>
            <person name="Desjardin D."/>
            <person name="Finy P."/>
            <person name="Geml J."/>
            <person name="Haridas S."/>
            <person name="Hughes K."/>
            <person name="Justo A."/>
            <person name="Karasinski D."/>
            <person name="Kautmanova I."/>
            <person name="Kiss B."/>
            <person name="Kocsube S."/>
            <person name="Kotiranta H."/>
            <person name="LaButti K.M."/>
            <person name="Lechner B.E."/>
            <person name="Liimatainen K."/>
            <person name="Lipzen A."/>
            <person name="Lukacs Z."/>
            <person name="Mihaltcheva S."/>
            <person name="Morgado L.N."/>
            <person name="Niskanen T."/>
            <person name="Noordeloos M.E."/>
            <person name="Ohm R.A."/>
            <person name="Ortiz-Santana B."/>
            <person name="Ovrebo C."/>
            <person name="Racz N."/>
            <person name="Riley R."/>
            <person name="Savchenko A."/>
            <person name="Shiryaev A."/>
            <person name="Soop K."/>
            <person name="Spirin V."/>
            <person name="Szebenyi C."/>
            <person name="Tomsovsky M."/>
            <person name="Tulloss R.E."/>
            <person name="Uehling J."/>
            <person name="Grigoriev I.V."/>
            <person name="Vagvolgyi C."/>
            <person name="Papp T."/>
            <person name="Martin F.M."/>
            <person name="Miettinen O."/>
            <person name="Hibbett D.S."/>
            <person name="Nagy L.G."/>
        </authorList>
    </citation>
    <scope>NUCLEOTIDE SEQUENCE [LARGE SCALE GENOMIC DNA]</scope>
    <source>
        <strain evidence="9 10">HHB13444</strain>
    </source>
</reference>
<feature type="compositionally biased region" description="Basic and acidic residues" evidence="8">
    <location>
        <begin position="64"/>
        <end position="85"/>
    </location>
</feature>
<protein>
    <submittedName>
        <fullName evidence="9">Uncharacterized protein</fullName>
    </submittedName>
</protein>
<keyword evidence="10" id="KW-1185">Reference proteome</keyword>
<dbReference type="InterPro" id="IPR040050">
    <property type="entry name" value="ZNF830-like"/>
</dbReference>
<feature type="region of interest" description="Disordered" evidence="8">
    <location>
        <begin position="64"/>
        <end position="179"/>
    </location>
</feature>
<feature type="compositionally biased region" description="Basic and acidic residues" evidence="8">
    <location>
        <begin position="228"/>
        <end position="246"/>
    </location>
</feature>
<dbReference type="GO" id="GO:0033314">
    <property type="term" value="P:mitotic DNA replication checkpoint signaling"/>
    <property type="evidence" value="ECO:0007669"/>
    <property type="project" value="TreeGrafter"/>
</dbReference>
<keyword evidence="3" id="KW-0863">Zinc-finger</keyword>
<feature type="compositionally biased region" description="Low complexity" evidence="8">
    <location>
        <begin position="114"/>
        <end position="132"/>
    </location>
</feature>
<dbReference type="InterPro" id="IPR036236">
    <property type="entry name" value="Znf_C2H2_sf"/>
</dbReference>
<dbReference type="STRING" id="1314778.A0A5C3P330"/>
<dbReference type="Gene3D" id="3.30.160.60">
    <property type="entry name" value="Classic Zinc Finger"/>
    <property type="match status" value="1"/>
</dbReference>
<evidence type="ECO:0000256" key="6">
    <source>
        <dbReference type="ARBA" id="ARBA00023242"/>
    </source>
</evidence>
<dbReference type="EMBL" id="ML211457">
    <property type="protein sequence ID" value="TFK82710.1"/>
    <property type="molecule type" value="Genomic_DNA"/>
</dbReference>
<proteinExistence type="predicted"/>
<name>A0A5C3P330_9APHY</name>
<evidence type="ECO:0000313" key="9">
    <source>
        <dbReference type="EMBL" id="TFK82710.1"/>
    </source>
</evidence>
<evidence type="ECO:0000256" key="3">
    <source>
        <dbReference type="ARBA" id="ARBA00022771"/>
    </source>
</evidence>
<accession>A0A5C3P330</accession>
<keyword evidence="2" id="KW-0479">Metal-binding</keyword>
<dbReference type="PANTHER" id="PTHR13278">
    <property type="entry name" value="ZINC FINGER PROTEIN 830"/>
    <property type="match status" value="1"/>
</dbReference>
<keyword evidence="5 7" id="KW-0175">Coiled coil</keyword>
<comment type="subcellular location">
    <subcellularLocation>
        <location evidence="1">Nucleus</location>
    </subcellularLocation>
</comment>
<feature type="compositionally biased region" description="Acidic residues" evidence="8">
    <location>
        <begin position="86"/>
        <end position="98"/>
    </location>
</feature>
<dbReference type="GO" id="GO:0005681">
    <property type="term" value="C:spliceosomal complex"/>
    <property type="evidence" value="ECO:0007669"/>
    <property type="project" value="InterPro"/>
</dbReference>
<dbReference type="PANTHER" id="PTHR13278:SF0">
    <property type="entry name" value="ZINC FINGER PROTEIN 830"/>
    <property type="match status" value="1"/>
</dbReference>
<evidence type="ECO:0000256" key="8">
    <source>
        <dbReference type="SAM" id="MobiDB-lite"/>
    </source>
</evidence>
<dbReference type="AlphaFoldDB" id="A0A5C3P330"/>
<keyword evidence="4" id="KW-0862">Zinc</keyword>
<evidence type="ECO:0000313" key="10">
    <source>
        <dbReference type="Proteomes" id="UP000308197"/>
    </source>
</evidence>
<evidence type="ECO:0000256" key="1">
    <source>
        <dbReference type="ARBA" id="ARBA00004123"/>
    </source>
</evidence>
<organism evidence="9 10">
    <name type="scientific">Polyporus arcularius HHB13444</name>
    <dbReference type="NCBI Taxonomy" id="1314778"/>
    <lineage>
        <taxon>Eukaryota</taxon>
        <taxon>Fungi</taxon>
        <taxon>Dikarya</taxon>
        <taxon>Basidiomycota</taxon>
        <taxon>Agaricomycotina</taxon>
        <taxon>Agaricomycetes</taxon>
        <taxon>Polyporales</taxon>
        <taxon>Polyporaceae</taxon>
        <taxon>Polyporus</taxon>
    </lineage>
</organism>
<gene>
    <name evidence="9" type="ORF">K466DRAFT_666332</name>
</gene>
<dbReference type="GO" id="GO:0008270">
    <property type="term" value="F:zinc ion binding"/>
    <property type="evidence" value="ECO:0007669"/>
    <property type="project" value="UniProtKB-KW"/>
</dbReference>
<evidence type="ECO:0000256" key="7">
    <source>
        <dbReference type="SAM" id="Coils"/>
    </source>
</evidence>
<dbReference type="GO" id="GO:0033260">
    <property type="term" value="P:nuclear DNA replication"/>
    <property type="evidence" value="ECO:0007669"/>
    <property type="project" value="TreeGrafter"/>
</dbReference>
<feature type="coiled-coil region" evidence="7">
    <location>
        <begin position="263"/>
        <end position="297"/>
    </location>
</feature>
<dbReference type="InParanoid" id="A0A5C3P330"/>
<keyword evidence="6" id="KW-0539">Nucleus</keyword>
<dbReference type="GO" id="GO:0003676">
    <property type="term" value="F:nucleic acid binding"/>
    <property type="evidence" value="ECO:0007669"/>
    <property type="project" value="InterPro"/>
</dbReference>
<evidence type="ECO:0000256" key="2">
    <source>
        <dbReference type="ARBA" id="ARBA00022723"/>
    </source>
</evidence>
<evidence type="ECO:0000256" key="4">
    <source>
        <dbReference type="ARBA" id="ARBA00022833"/>
    </source>
</evidence>
<feature type="compositionally biased region" description="Acidic residues" evidence="8">
    <location>
        <begin position="152"/>
        <end position="161"/>
    </location>
</feature>